<dbReference type="AlphaFoldDB" id="A0AAV2SE39"/>
<evidence type="ECO:0000313" key="2">
    <source>
        <dbReference type="EMBL" id="CAL4182660.1"/>
    </source>
</evidence>
<feature type="region of interest" description="Disordered" evidence="1">
    <location>
        <begin position="91"/>
        <end position="127"/>
    </location>
</feature>
<organism evidence="2 3">
    <name type="scientific">Meganyctiphanes norvegica</name>
    <name type="common">Northern krill</name>
    <name type="synonym">Thysanopoda norvegica</name>
    <dbReference type="NCBI Taxonomy" id="48144"/>
    <lineage>
        <taxon>Eukaryota</taxon>
        <taxon>Metazoa</taxon>
        <taxon>Ecdysozoa</taxon>
        <taxon>Arthropoda</taxon>
        <taxon>Crustacea</taxon>
        <taxon>Multicrustacea</taxon>
        <taxon>Malacostraca</taxon>
        <taxon>Eumalacostraca</taxon>
        <taxon>Eucarida</taxon>
        <taxon>Euphausiacea</taxon>
        <taxon>Euphausiidae</taxon>
        <taxon>Meganyctiphanes</taxon>
    </lineage>
</organism>
<sequence length="127" mass="14396">MRAFSKSALSEGKEKKKPPKKKRSRLLRGNKKKLSILDSVKILKITWIPLMINESGEQLPCCEKNDQFSRPHNHSLEFQNVQKMATKAMSLMSTGENSQDATDFSGSHFNISEDSNSEPPFKKKLAE</sequence>
<dbReference type="Proteomes" id="UP001497623">
    <property type="component" value="Unassembled WGS sequence"/>
</dbReference>
<protein>
    <submittedName>
        <fullName evidence="2">Uncharacterized protein</fullName>
    </submittedName>
</protein>
<comment type="caution">
    <text evidence="2">The sequence shown here is derived from an EMBL/GenBank/DDBJ whole genome shotgun (WGS) entry which is preliminary data.</text>
</comment>
<dbReference type="EMBL" id="CAXKWB010060163">
    <property type="protein sequence ID" value="CAL4182660.1"/>
    <property type="molecule type" value="Genomic_DNA"/>
</dbReference>
<accession>A0AAV2SE39</accession>
<keyword evidence="3" id="KW-1185">Reference proteome</keyword>
<gene>
    <name evidence="2" type="ORF">MNOR_LOCUS35602</name>
</gene>
<evidence type="ECO:0000256" key="1">
    <source>
        <dbReference type="SAM" id="MobiDB-lite"/>
    </source>
</evidence>
<name>A0AAV2SE39_MEGNR</name>
<evidence type="ECO:0000313" key="3">
    <source>
        <dbReference type="Proteomes" id="UP001497623"/>
    </source>
</evidence>
<feature type="compositionally biased region" description="Basic residues" evidence="1">
    <location>
        <begin position="15"/>
        <end position="29"/>
    </location>
</feature>
<feature type="region of interest" description="Disordered" evidence="1">
    <location>
        <begin position="1"/>
        <end position="29"/>
    </location>
</feature>
<feature type="non-terminal residue" evidence="2">
    <location>
        <position position="127"/>
    </location>
</feature>
<reference evidence="2 3" key="1">
    <citation type="submission" date="2024-05" db="EMBL/GenBank/DDBJ databases">
        <authorList>
            <person name="Wallberg A."/>
        </authorList>
    </citation>
    <scope>NUCLEOTIDE SEQUENCE [LARGE SCALE GENOMIC DNA]</scope>
</reference>
<feature type="compositionally biased region" description="Polar residues" evidence="1">
    <location>
        <begin position="91"/>
        <end position="118"/>
    </location>
</feature>
<proteinExistence type="predicted"/>